<dbReference type="AlphaFoldDB" id="A0A158M7U2"/>
<dbReference type="GO" id="GO:0015288">
    <property type="term" value="F:porin activity"/>
    <property type="evidence" value="ECO:0007669"/>
    <property type="project" value="TreeGrafter"/>
</dbReference>
<sequence>MKGRCHMQMPPRSERGGWVTLGRRGLVLGLCCLAPAISMASRDWTLPALLLAAETTHPSVAGRRADEAAAQANRDAAGWQRFPTPSVEIGSRSLSNGNSGNANGSTRAIRLDQPLWTGGRIDAGIDAADERVQAAASAISETQLELRLRVANAASEAMRQQERIRVAQGHVVQLDRLLEMIRRRVAQEVSATADLNLAQSRMLTSVNDVNTARQSLRIALVQLEQLVGEPVARVIGSAADETGVSDRDALLERTLALSPRLKRLPSELRQAEAVVRERRAVLSPAVLLRLENVQGAALVGSGTGSTNRALVVMQWQTGAGLSAVSAVSEARSQVESVRMLREAARREVSQQFETDWAQWTDAKLRLDIARRVEVTAAEVADSYSRQYVAGRKSWLDMMNSVREVEQAELASVDVRYEGQAAALRLRLQSGSLQ</sequence>
<evidence type="ECO:0000256" key="7">
    <source>
        <dbReference type="ARBA" id="ARBA00023237"/>
    </source>
</evidence>
<proteinExistence type="inferred from homology"/>
<dbReference type="InterPro" id="IPR051906">
    <property type="entry name" value="TolC-like"/>
</dbReference>
<comment type="caution">
    <text evidence="8">The sequence shown here is derived from an EMBL/GenBank/DDBJ whole genome shotgun (WGS) entry which is preliminary data.</text>
</comment>
<dbReference type="GO" id="GO:0015562">
    <property type="term" value="F:efflux transmembrane transporter activity"/>
    <property type="evidence" value="ECO:0007669"/>
    <property type="project" value="InterPro"/>
</dbReference>
<dbReference type="STRING" id="35814.BBB42_15300"/>
<gene>
    <name evidence="8" type="ORF">L497_2460</name>
</gene>
<dbReference type="PATRIC" id="fig|1331206.3.peg.266"/>
<keyword evidence="4" id="KW-1134">Transmembrane beta strand</keyword>
<dbReference type="EMBL" id="JFZZ01000010">
    <property type="protein sequence ID" value="KAK99425.1"/>
    <property type="molecule type" value="Genomic_DNA"/>
</dbReference>
<protein>
    <submittedName>
        <fullName evidence="8">Outer membrane efflux protein</fullName>
    </submittedName>
</protein>
<evidence type="ECO:0000313" key="9">
    <source>
        <dbReference type="Proteomes" id="UP000026682"/>
    </source>
</evidence>
<keyword evidence="7" id="KW-0998">Cell outer membrane</keyword>
<dbReference type="Pfam" id="PF02321">
    <property type="entry name" value="OEP"/>
    <property type="match status" value="1"/>
</dbReference>
<dbReference type="Proteomes" id="UP000026682">
    <property type="component" value="Unassembled WGS sequence"/>
</dbReference>
<evidence type="ECO:0000256" key="4">
    <source>
        <dbReference type="ARBA" id="ARBA00022452"/>
    </source>
</evidence>
<dbReference type="SUPFAM" id="SSF56954">
    <property type="entry name" value="Outer membrane efflux proteins (OEP)"/>
    <property type="match status" value="1"/>
</dbReference>
<evidence type="ECO:0000256" key="3">
    <source>
        <dbReference type="ARBA" id="ARBA00022448"/>
    </source>
</evidence>
<dbReference type="GO" id="GO:1990281">
    <property type="term" value="C:efflux pump complex"/>
    <property type="evidence" value="ECO:0007669"/>
    <property type="project" value="TreeGrafter"/>
</dbReference>
<reference evidence="8 9" key="1">
    <citation type="submission" date="2014-03" db="EMBL/GenBank/DDBJ databases">
        <title>Genome sequence of Bordetella holmseii.</title>
        <authorList>
            <person name="Harvill E."/>
            <person name="Goodfield L.L."/>
            <person name="Ivanov Y."/>
            <person name="Meyer J.A."/>
            <person name="Newth C."/>
            <person name="Cassiday P."/>
            <person name="Tondella M.L."/>
            <person name="Liao P."/>
            <person name="Zimmerman J."/>
            <person name="Meert K."/>
            <person name="Wessel D."/>
            <person name="Berger J."/>
            <person name="Dean J.M."/>
            <person name="Holubkov R."/>
            <person name="Burr J."/>
            <person name="Liu T."/>
            <person name="Brinkac L.M."/>
            <person name="Sanka R."/>
            <person name="Kim M."/>
            <person name="Losada L."/>
        </authorList>
    </citation>
    <scope>NUCLEOTIDE SEQUENCE [LARGE SCALE GENOMIC DNA]</scope>
    <source>
        <strain evidence="8 9">CDC-H585-BH</strain>
    </source>
</reference>
<name>A0A158M7U2_9BORD</name>
<evidence type="ECO:0000256" key="5">
    <source>
        <dbReference type="ARBA" id="ARBA00022692"/>
    </source>
</evidence>
<accession>A0A158M7U2</accession>
<organism evidence="8 9">
    <name type="scientific">Bordetella holmesii CDC-H585-BH</name>
    <dbReference type="NCBI Taxonomy" id="1331206"/>
    <lineage>
        <taxon>Bacteria</taxon>
        <taxon>Pseudomonadati</taxon>
        <taxon>Pseudomonadota</taxon>
        <taxon>Betaproteobacteria</taxon>
        <taxon>Burkholderiales</taxon>
        <taxon>Alcaligenaceae</taxon>
        <taxon>Bordetella</taxon>
    </lineage>
</organism>
<comment type="similarity">
    <text evidence="2">Belongs to the outer membrane factor (OMF) (TC 1.B.17) family.</text>
</comment>
<evidence type="ECO:0000256" key="1">
    <source>
        <dbReference type="ARBA" id="ARBA00004442"/>
    </source>
</evidence>
<dbReference type="GO" id="GO:0009279">
    <property type="term" value="C:cell outer membrane"/>
    <property type="evidence" value="ECO:0007669"/>
    <property type="project" value="UniProtKB-SubCell"/>
</dbReference>
<dbReference type="PANTHER" id="PTHR30026">
    <property type="entry name" value="OUTER MEMBRANE PROTEIN TOLC"/>
    <property type="match status" value="1"/>
</dbReference>
<keyword evidence="5" id="KW-0812">Transmembrane</keyword>
<evidence type="ECO:0000256" key="2">
    <source>
        <dbReference type="ARBA" id="ARBA00007613"/>
    </source>
</evidence>
<dbReference type="PANTHER" id="PTHR30026:SF22">
    <property type="entry name" value="OUTER MEMBRANE EFFLUX PROTEIN"/>
    <property type="match status" value="1"/>
</dbReference>
<dbReference type="Gene3D" id="1.20.1600.10">
    <property type="entry name" value="Outer membrane efflux proteins (OEP)"/>
    <property type="match status" value="1"/>
</dbReference>
<evidence type="ECO:0000256" key="6">
    <source>
        <dbReference type="ARBA" id="ARBA00023136"/>
    </source>
</evidence>
<dbReference type="InterPro" id="IPR003423">
    <property type="entry name" value="OMP_efflux"/>
</dbReference>
<comment type="subcellular location">
    <subcellularLocation>
        <location evidence="1">Cell outer membrane</location>
    </subcellularLocation>
</comment>
<keyword evidence="3" id="KW-0813">Transport</keyword>
<evidence type="ECO:0000313" key="8">
    <source>
        <dbReference type="EMBL" id="KAK99425.1"/>
    </source>
</evidence>
<keyword evidence="6" id="KW-0472">Membrane</keyword>